<proteinExistence type="predicted"/>
<protein>
    <recommendedName>
        <fullName evidence="2">tRNA ligase kinase domain-containing protein</fullName>
    </recommendedName>
</protein>
<gene>
    <name evidence="4" type="primary">SSCI58590.1</name>
    <name evidence="3" type="ORF">SPSC_01616</name>
</gene>
<dbReference type="GO" id="GO:0046403">
    <property type="term" value="F:polynucleotide 3'-phosphatase activity"/>
    <property type="evidence" value="ECO:0007669"/>
    <property type="project" value="TreeGrafter"/>
</dbReference>
<feature type="compositionally biased region" description="Polar residues" evidence="1">
    <location>
        <begin position="280"/>
        <end position="293"/>
    </location>
</feature>
<dbReference type="EMBL" id="CCFA01003526">
    <property type="protein sequence ID" value="CDW98590.1"/>
    <property type="molecule type" value="Genomic_DNA"/>
</dbReference>
<feature type="compositionally biased region" description="Gly residues" evidence="1">
    <location>
        <begin position="248"/>
        <end position="262"/>
    </location>
</feature>
<evidence type="ECO:0000313" key="5">
    <source>
        <dbReference type="Proteomes" id="UP000242770"/>
    </source>
</evidence>
<reference evidence="3" key="1">
    <citation type="submission" date="2014-06" db="EMBL/GenBank/DDBJ databases">
        <authorList>
            <person name="Ju J."/>
            <person name="Zhang J."/>
        </authorList>
    </citation>
    <scope>NUCLEOTIDE SEQUENCE</scope>
    <source>
        <strain evidence="3">SscI8</strain>
    </source>
</reference>
<dbReference type="STRING" id="49012.A0A0F7SBX1"/>
<keyword evidence="5" id="KW-1185">Reference proteome</keyword>
<sequence>MQPTPVLAASDAGPIPSQLATPPIAQAATIAPPAPAPEQAATTANNQGEVKEQYLVVLSGLIGSGKSTFARALCQHFPDWRRCNQDELGDRHAVVYAARTALLAGHNVIIDRTNIDAKQRRTWLELAREISTAPTSTAQGEASIPTRKIITISLTLTISTVVAEERLRARLGHETIKTPEEALGILPHFLRMYQKATTEEGFYYVLTFPAAKMSREPSAEEVKAILVDRLESEARADGVLPEQPPARSGGGRGRGRGRGGGASAVYTPHLQHQPYPPPRSSATALATSVTDQQAPSPSFAAAASLPPPPFRSEINAQQPQL</sequence>
<dbReference type="Gene3D" id="3.40.50.300">
    <property type="entry name" value="P-loop containing nucleotide triphosphate hydrolases"/>
    <property type="match status" value="1"/>
</dbReference>
<dbReference type="AlphaFoldDB" id="A0A0F7SBX1"/>
<dbReference type="EMBL" id="LK056662">
    <property type="protein sequence ID" value="CDU22986.1"/>
    <property type="molecule type" value="Genomic_DNA"/>
</dbReference>
<dbReference type="Pfam" id="PF08303">
    <property type="entry name" value="tRNA_lig_kinase"/>
    <property type="match status" value="1"/>
</dbReference>
<evidence type="ECO:0000259" key="2">
    <source>
        <dbReference type="Pfam" id="PF08303"/>
    </source>
</evidence>
<dbReference type="CDD" id="cd02019">
    <property type="entry name" value="NK"/>
    <property type="match status" value="1"/>
</dbReference>
<dbReference type="GO" id="GO:0003690">
    <property type="term" value="F:double-stranded DNA binding"/>
    <property type="evidence" value="ECO:0007669"/>
    <property type="project" value="TreeGrafter"/>
</dbReference>
<feature type="domain" description="tRNA ligase kinase" evidence="2">
    <location>
        <begin position="60"/>
        <end position="195"/>
    </location>
</feature>
<feature type="region of interest" description="Disordered" evidence="1">
    <location>
        <begin position="235"/>
        <end position="321"/>
    </location>
</feature>
<dbReference type="PANTHER" id="PTHR12083:SF9">
    <property type="entry name" value="BIFUNCTIONAL POLYNUCLEOTIDE PHOSPHATASE_KINASE"/>
    <property type="match status" value="1"/>
</dbReference>
<name>A0A0F7SBX1_9BASI</name>
<dbReference type="Proteomes" id="UP000242770">
    <property type="component" value="Unassembled WGS sequence"/>
</dbReference>
<dbReference type="GO" id="GO:0006281">
    <property type="term" value="P:DNA repair"/>
    <property type="evidence" value="ECO:0007669"/>
    <property type="project" value="TreeGrafter"/>
</dbReference>
<reference evidence="4" key="2">
    <citation type="submission" date="2014-06" db="EMBL/GenBank/DDBJ databases">
        <authorList>
            <person name="Berkman J.Paul."/>
        </authorList>
    </citation>
    <scope>NUCLEOTIDE SEQUENCE [LARGE SCALE GENOMIC DNA]</scope>
</reference>
<organism evidence="4 5">
    <name type="scientific">Sporisorium scitamineum</name>
    <dbReference type="NCBI Taxonomy" id="49012"/>
    <lineage>
        <taxon>Eukaryota</taxon>
        <taxon>Fungi</taxon>
        <taxon>Dikarya</taxon>
        <taxon>Basidiomycota</taxon>
        <taxon>Ustilaginomycotina</taxon>
        <taxon>Ustilaginomycetes</taxon>
        <taxon>Ustilaginales</taxon>
        <taxon>Ustilaginaceae</taxon>
        <taxon>Sporisorium</taxon>
    </lineage>
</organism>
<dbReference type="PANTHER" id="PTHR12083">
    <property type="entry name" value="BIFUNCTIONAL POLYNUCLEOTIDE PHOSPHATASE/KINASE"/>
    <property type="match status" value="1"/>
</dbReference>
<evidence type="ECO:0000313" key="4">
    <source>
        <dbReference type="EMBL" id="CDW98590.1"/>
    </source>
</evidence>
<reference evidence="5" key="3">
    <citation type="submission" date="2014-06" db="EMBL/GenBank/DDBJ databases">
        <authorList>
            <person name="Berkman P.J."/>
        </authorList>
    </citation>
    <scope>NUCLEOTIDE SEQUENCE [LARGE SCALE GENOMIC DNA]</scope>
</reference>
<dbReference type="InterPro" id="IPR015966">
    <property type="entry name" value="tRNA_lig_kin_fungi"/>
</dbReference>
<dbReference type="OrthoDB" id="3512845at2759"/>
<accession>A0A0F7SBX1</accession>
<evidence type="ECO:0000256" key="1">
    <source>
        <dbReference type="SAM" id="MobiDB-lite"/>
    </source>
</evidence>
<dbReference type="SUPFAM" id="SSF52540">
    <property type="entry name" value="P-loop containing nucleoside triphosphate hydrolases"/>
    <property type="match status" value="1"/>
</dbReference>
<feature type="compositionally biased region" description="Low complexity" evidence="1">
    <location>
        <begin position="294"/>
        <end position="304"/>
    </location>
</feature>
<dbReference type="GO" id="GO:0046404">
    <property type="term" value="F:ATP-dependent polydeoxyribonucleotide 5'-hydroxyl-kinase activity"/>
    <property type="evidence" value="ECO:0007669"/>
    <property type="project" value="TreeGrafter"/>
</dbReference>
<dbReference type="InterPro" id="IPR027417">
    <property type="entry name" value="P-loop_NTPase"/>
</dbReference>
<evidence type="ECO:0000313" key="3">
    <source>
        <dbReference type="EMBL" id="CDU22986.1"/>
    </source>
</evidence>